<dbReference type="AlphaFoldDB" id="A0AAU9IJ23"/>
<accession>A0AAU9IJ23</accession>
<evidence type="ECO:0000313" key="2">
    <source>
        <dbReference type="Proteomes" id="UP001162131"/>
    </source>
</evidence>
<dbReference type="InterPro" id="IPR038418">
    <property type="entry name" value="6-PTP_synth/QueD_sf"/>
</dbReference>
<dbReference type="SUPFAM" id="SSF55620">
    <property type="entry name" value="Tetrahydrobiopterin biosynthesis enzymes-like"/>
    <property type="match status" value="1"/>
</dbReference>
<sequence>MSLVDATYVEQFSNPFYRFHPSTIEETPNGLAVLGHNFVASLIVKYDHLDKALANALSLKIDQEMKRVSDSLHHKVIIPELSDKFAISTADAHHRLNLREGKEHLTFPERASVIVPISDCSLREIANYFGRRILEQVGVQEFVTAGVKKIKVEINYNESMKKASATFDLRS</sequence>
<dbReference type="Proteomes" id="UP001162131">
    <property type="component" value="Unassembled WGS sequence"/>
</dbReference>
<reference evidence="1" key="1">
    <citation type="submission" date="2021-09" db="EMBL/GenBank/DDBJ databases">
        <authorList>
            <consortium name="AG Swart"/>
            <person name="Singh M."/>
            <person name="Singh A."/>
            <person name="Seah K."/>
            <person name="Emmerich C."/>
        </authorList>
    </citation>
    <scope>NUCLEOTIDE SEQUENCE</scope>
    <source>
        <strain evidence="1">ATCC30299</strain>
    </source>
</reference>
<organism evidence="1 2">
    <name type="scientific">Blepharisma stoltei</name>
    <dbReference type="NCBI Taxonomy" id="1481888"/>
    <lineage>
        <taxon>Eukaryota</taxon>
        <taxon>Sar</taxon>
        <taxon>Alveolata</taxon>
        <taxon>Ciliophora</taxon>
        <taxon>Postciliodesmatophora</taxon>
        <taxon>Heterotrichea</taxon>
        <taxon>Heterotrichida</taxon>
        <taxon>Blepharismidae</taxon>
        <taxon>Blepharisma</taxon>
    </lineage>
</organism>
<protein>
    <submittedName>
        <fullName evidence="1">Uncharacterized protein</fullName>
    </submittedName>
</protein>
<dbReference type="EMBL" id="CAJZBQ010000005">
    <property type="protein sequence ID" value="CAG9311784.1"/>
    <property type="molecule type" value="Genomic_DNA"/>
</dbReference>
<proteinExistence type="predicted"/>
<gene>
    <name evidence="1" type="ORF">BSTOLATCC_MIC5044</name>
</gene>
<evidence type="ECO:0000313" key="1">
    <source>
        <dbReference type="EMBL" id="CAG9311784.1"/>
    </source>
</evidence>
<keyword evidence="2" id="KW-1185">Reference proteome</keyword>
<dbReference type="Gene3D" id="3.30.479.10">
    <property type="entry name" value="6-pyruvoyl tetrahydropterin synthase/QueD"/>
    <property type="match status" value="1"/>
</dbReference>
<comment type="caution">
    <text evidence="1">The sequence shown here is derived from an EMBL/GenBank/DDBJ whole genome shotgun (WGS) entry which is preliminary data.</text>
</comment>
<name>A0AAU9IJ23_9CILI</name>